<evidence type="ECO:0000313" key="2">
    <source>
        <dbReference type="Proteomes" id="UP000263377"/>
    </source>
</evidence>
<evidence type="ECO:0000313" key="1">
    <source>
        <dbReference type="EMBL" id="RGD56443.1"/>
    </source>
</evidence>
<gene>
    <name evidence="1" type="ORF">DR950_00345</name>
</gene>
<sequence>MTIDRAALDSAMKAVVAAAHADDPAALYQAVMPPAGTDTPPAEVTAWFGTLLIHLALSAATTSKLERGCPREAVSGWIGETLGPPPTPALLRAADPGRIDHAEAVSAAADYSRCHEYTVDLIRLGLAEPNEAPDERGVDAHCAATNDSRTRITVIAMLGRLAPVPGGRA</sequence>
<protein>
    <submittedName>
        <fullName evidence="1">Uncharacterized protein</fullName>
    </submittedName>
</protein>
<comment type="caution">
    <text evidence="1">The sequence shown here is derived from an EMBL/GenBank/DDBJ whole genome shotgun (WGS) entry which is preliminary data.</text>
</comment>
<accession>A0A372ZKR6</accession>
<keyword evidence="2" id="KW-1185">Reference proteome</keyword>
<organism evidence="1 2">
    <name type="scientific">Kitasatospora xanthocidica</name>
    <dbReference type="NCBI Taxonomy" id="83382"/>
    <lineage>
        <taxon>Bacteria</taxon>
        <taxon>Bacillati</taxon>
        <taxon>Actinomycetota</taxon>
        <taxon>Actinomycetes</taxon>
        <taxon>Kitasatosporales</taxon>
        <taxon>Streptomycetaceae</taxon>
        <taxon>Kitasatospora</taxon>
    </lineage>
</organism>
<reference evidence="1 2" key="1">
    <citation type="submission" date="2018-08" db="EMBL/GenBank/DDBJ databases">
        <title>Diversity &amp; Physiological Properties of Lignin-Decomposing Actinobacteria from Soil.</title>
        <authorList>
            <person name="Roh S.G."/>
            <person name="Kim S.B."/>
        </authorList>
    </citation>
    <scope>NUCLEOTIDE SEQUENCE [LARGE SCALE GENOMIC DNA]</scope>
    <source>
        <strain evidence="1 2">MMS17-GH009</strain>
    </source>
</reference>
<proteinExistence type="predicted"/>
<dbReference type="Proteomes" id="UP000263377">
    <property type="component" value="Unassembled WGS sequence"/>
</dbReference>
<dbReference type="EMBL" id="QVIG01000001">
    <property type="protein sequence ID" value="RGD56443.1"/>
    <property type="molecule type" value="Genomic_DNA"/>
</dbReference>
<dbReference type="RefSeq" id="WP_049649255.1">
    <property type="nucleotide sequence ID" value="NZ_QVIG01000001.1"/>
</dbReference>
<dbReference type="AlphaFoldDB" id="A0A372ZKR6"/>
<name>A0A372ZKR6_9ACTN</name>